<accession>A0ABT8X9P5</accession>
<name>A0ABT8X9P5_9HYPH</name>
<feature type="chain" id="PRO_5046509548" evidence="1">
    <location>
        <begin position="20"/>
        <end position="229"/>
    </location>
</feature>
<evidence type="ECO:0000313" key="3">
    <source>
        <dbReference type="Proteomes" id="UP001177080"/>
    </source>
</evidence>
<dbReference type="EMBL" id="WHSC02000002">
    <property type="protein sequence ID" value="MDO6120462.1"/>
    <property type="molecule type" value="Genomic_DNA"/>
</dbReference>
<comment type="caution">
    <text evidence="2">The sequence shown here is derived from an EMBL/GenBank/DDBJ whole genome shotgun (WGS) entry which is preliminary data.</text>
</comment>
<reference evidence="2" key="1">
    <citation type="submission" date="2022-04" db="EMBL/GenBank/DDBJ databases">
        <title>Shinella lacus sp. nov., a novel member of the genus Shinella from water.</title>
        <authorList>
            <person name="Deng Y."/>
        </authorList>
    </citation>
    <scope>NUCLEOTIDE SEQUENCE</scope>
    <source>
        <strain evidence="2">JCM 31239</strain>
    </source>
</reference>
<keyword evidence="3" id="KW-1185">Reference proteome</keyword>
<gene>
    <name evidence="2" type="ORF">GB928_004625</name>
</gene>
<evidence type="ECO:0000256" key="1">
    <source>
        <dbReference type="SAM" id="SignalP"/>
    </source>
</evidence>
<protein>
    <submittedName>
        <fullName evidence="2">DUF2259 domain-containing protein</fullName>
    </submittedName>
</protein>
<dbReference type="RefSeq" id="WP_244762080.1">
    <property type="nucleotide sequence ID" value="NZ_JALJCJ010000004.1"/>
</dbReference>
<organism evidence="2 3">
    <name type="scientific">Shinella curvata</name>
    <dbReference type="NCBI Taxonomy" id="1817964"/>
    <lineage>
        <taxon>Bacteria</taxon>
        <taxon>Pseudomonadati</taxon>
        <taxon>Pseudomonadota</taxon>
        <taxon>Alphaproteobacteria</taxon>
        <taxon>Hyphomicrobiales</taxon>
        <taxon>Rhizobiaceae</taxon>
        <taxon>Shinella</taxon>
    </lineage>
</organism>
<sequence>MRVHFFAFAFSLLAFPAAAWDQSVLTDTRFSPDGRYFSFVEYVEPEAELRGYATMYVIDTAKNAWAPQTPLRIALEGEGASGKAALAEVRKKGAALIDHFGLVDAGTPSLPFQPVDRGDPYRHRHAAALPNLGQLMLVERKAQAAHGCTTDTPEPSDFKLVLSARDTVTLEDYAGRLPRSRGCANGYDIAAAYIHEGGGRKVLAVLVGIYTRGWEGSDRYLIAVTKVLP</sequence>
<feature type="signal peptide" evidence="1">
    <location>
        <begin position="1"/>
        <end position="19"/>
    </location>
</feature>
<proteinExistence type="predicted"/>
<keyword evidence="1" id="KW-0732">Signal</keyword>
<dbReference type="Pfam" id="PF10016">
    <property type="entry name" value="DUF2259"/>
    <property type="match status" value="1"/>
</dbReference>
<evidence type="ECO:0000313" key="2">
    <source>
        <dbReference type="EMBL" id="MDO6120462.1"/>
    </source>
</evidence>
<dbReference type="InterPro" id="IPR018725">
    <property type="entry name" value="DUF2259_secreted"/>
</dbReference>
<dbReference type="Proteomes" id="UP001177080">
    <property type="component" value="Unassembled WGS sequence"/>
</dbReference>